<evidence type="ECO:0000256" key="1">
    <source>
        <dbReference type="SAM" id="MobiDB-lite"/>
    </source>
</evidence>
<proteinExistence type="predicted"/>
<evidence type="ECO:0000313" key="3">
    <source>
        <dbReference type="Proteomes" id="UP000185911"/>
    </source>
</evidence>
<name>A0A1Q8YA43_9BURK</name>
<reference evidence="2 3" key="1">
    <citation type="submission" date="2017-01" db="EMBL/GenBank/DDBJ databases">
        <title>Genome sequence of Rhodoferax antarcticus ANT.BR, a psychrophilic purple nonsulfur bacterium from an Antarctic microbial mat.</title>
        <authorList>
            <person name="Baker J."/>
            <person name="Riester C."/>
            <person name="Skinner B."/>
            <person name="Newell A."/>
            <person name="Swingley W."/>
            <person name="Madigan M."/>
            <person name="Jung D."/>
            <person name="Asao M."/>
            <person name="Chen M."/>
            <person name="Loughlin P."/>
            <person name="Pan H."/>
            <person name="Lin S."/>
            <person name="Li N."/>
            <person name="Shaw J."/>
            <person name="Prado M."/>
            <person name="Sherman C."/>
            <person name="Li X."/>
            <person name="Tang J."/>
            <person name="Blankenship R."/>
            <person name="Zhao T."/>
            <person name="Touchman J."/>
            <person name="Sattley M."/>
        </authorList>
    </citation>
    <scope>NUCLEOTIDE SEQUENCE [LARGE SCALE GENOMIC DNA]</scope>
    <source>
        <strain evidence="2 3">ANT.BR</strain>
    </source>
</reference>
<dbReference type="STRING" id="81479.RA876_12420"/>
<feature type="region of interest" description="Disordered" evidence="1">
    <location>
        <begin position="505"/>
        <end position="540"/>
    </location>
</feature>
<feature type="compositionally biased region" description="Polar residues" evidence="1">
    <location>
        <begin position="505"/>
        <end position="531"/>
    </location>
</feature>
<sequence length="540" mass="59710">MAEVERMAAKYQPQMRNVSAFDYEALDDEVIDTPDHHRNAPKPDQACLHGLIGDVARAGSRDTEANPFAIAANFIVYMSAAIGRGAYTYIGNTRHHCRINALHVGRTGRGRKGDAASLIHRLDIALRALDEYIAPQVHSGGLSTREGLALMIHDGWSKGKNEVEPIHDKRLWVIESEFVNVLMQSKRDGNTLSSALRDCWDGVSIRPATKGQPRIWASHPHVNLSAAITGNELHAVMAARELTNGFANRFLIFWAERTRMLPFPRATPQHDVEALAQRVLEVIRFAGGDRPVERDALQITMSTDAQAMFASLYLDELNDQSSGEIVTALLERRAPVLRRLAMLFALCDLKTEVDVQHIEAALAWTRYWAESVKFIFSDGAAEAASAVTDDAARQILDFLAKDGKATRWEISKICFNGHKSKSLIDKALDELLTSSPAQIEVQTIPRPKGSPGTATKIYLLAAKCAKSAKSEHSRGLQPDFDVCEVCEVCEVSQESDSTLRTLRTLREVSNQPQTRASVDTSHTSHTSQGVSEKTIEREVL</sequence>
<evidence type="ECO:0000313" key="2">
    <source>
        <dbReference type="EMBL" id="OLP04895.1"/>
    </source>
</evidence>
<dbReference type="Pfam" id="PF13148">
    <property type="entry name" value="DUF3987"/>
    <property type="match status" value="1"/>
</dbReference>
<dbReference type="EMBL" id="MSYM01000018">
    <property type="protein sequence ID" value="OLP04895.1"/>
    <property type="molecule type" value="Genomic_DNA"/>
</dbReference>
<accession>A0A1Q8YA43</accession>
<gene>
    <name evidence="2" type="ORF">BLL52_3711</name>
</gene>
<protein>
    <recommendedName>
        <fullName evidence="4">DUF3987 domain-containing protein</fullName>
    </recommendedName>
</protein>
<organism evidence="2 3">
    <name type="scientific">Rhodoferax antarcticus ANT.BR</name>
    <dbReference type="NCBI Taxonomy" id="1111071"/>
    <lineage>
        <taxon>Bacteria</taxon>
        <taxon>Pseudomonadati</taxon>
        <taxon>Pseudomonadota</taxon>
        <taxon>Betaproteobacteria</taxon>
        <taxon>Burkholderiales</taxon>
        <taxon>Comamonadaceae</taxon>
        <taxon>Rhodoferax</taxon>
    </lineage>
</organism>
<dbReference type="AlphaFoldDB" id="A0A1Q8YA43"/>
<keyword evidence="3" id="KW-1185">Reference proteome</keyword>
<comment type="caution">
    <text evidence="2">The sequence shown here is derived from an EMBL/GenBank/DDBJ whole genome shotgun (WGS) entry which is preliminary data.</text>
</comment>
<evidence type="ECO:0008006" key="4">
    <source>
        <dbReference type="Google" id="ProtNLM"/>
    </source>
</evidence>
<dbReference type="InterPro" id="IPR025048">
    <property type="entry name" value="DUF3987"/>
</dbReference>
<dbReference type="Proteomes" id="UP000185911">
    <property type="component" value="Unassembled WGS sequence"/>
</dbReference>